<dbReference type="CDD" id="cd17478">
    <property type="entry name" value="MFS_FsR"/>
    <property type="match status" value="1"/>
</dbReference>
<dbReference type="InterPro" id="IPR036259">
    <property type="entry name" value="MFS_trans_sf"/>
</dbReference>
<dbReference type="SUPFAM" id="SSF103473">
    <property type="entry name" value="MFS general substrate transporter"/>
    <property type="match status" value="1"/>
</dbReference>
<evidence type="ECO:0000313" key="8">
    <source>
        <dbReference type="EMBL" id="KZN94605.1"/>
    </source>
</evidence>
<evidence type="ECO:0000256" key="5">
    <source>
        <dbReference type="ARBA" id="ARBA00023136"/>
    </source>
</evidence>
<feature type="transmembrane region" description="Helical" evidence="6">
    <location>
        <begin position="290"/>
        <end position="308"/>
    </location>
</feature>
<evidence type="ECO:0000256" key="1">
    <source>
        <dbReference type="ARBA" id="ARBA00004651"/>
    </source>
</evidence>
<feature type="transmembrane region" description="Helical" evidence="6">
    <location>
        <begin position="347"/>
        <end position="368"/>
    </location>
</feature>
<dbReference type="PROSITE" id="PS50850">
    <property type="entry name" value="MFS"/>
    <property type="match status" value="1"/>
</dbReference>
<dbReference type="PANTHER" id="PTHR43129:SF1">
    <property type="entry name" value="FOSMIDOMYCIN RESISTANCE PROTEIN"/>
    <property type="match status" value="1"/>
</dbReference>
<feature type="transmembrane region" description="Helical" evidence="6">
    <location>
        <begin position="18"/>
        <end position="43"/>
    </location>
</feature>
<dbReference type="Pfam" id="PF07690">
    <property type="entry name" value="MFS_1"/>
    <property type="match status" value="1"/>
</dbReference>
<evidence type="ECO:0000256" key="3">
    <source>
        <dbReference type="ARBA" id="ARBA00022692"/>
    </source>
</evidence>
<dbReference type="EMBL" id="LWBR01000079">
    <property type="protein sequence ID" value="KZN94605.1"/>
    <property type="molecule type" value="Genomic_DNA"/>
</dbReference>
<comment type="caution">
    <text evidence="8">The sequence shown here is derived from an EMBL/GenBank/DDBJ whole genome shotgun (WGS) entry which is preliminary data.</text>
</comment>
<gene>
    <name evidence="8" type="ORF">AZI98_18045</name>
</gene>
<evidence type="ECO:0000259" key="7">
    <source>
        <dbReference type="PROSITE" id="PS50850"/>
    </source>
</evidence>
<dbReference type="STRING" id="33936.AZI98_18045"/>
<reference evidence="8 9" key="1">
    <citation type="submission" date="2016-04" db="EMBL/GenBank/DDBJ databases">
        <title>Draft genome sequence of Aeribacillus pallidus 8m3 from petroleum reservoir.</title>
        <authorList>
            <person name="Poltaraus A.B."/>
            <person name="Nazina T.N."/>
            <person name="Tourova T.P."/>
            <person name="Malakho S.M."/>
            <person name="Korshunova A.V."/>
            <person name="Sokolova D.S."/>
        </authorList>
    </citation>
    <scope>NUCLEOTIDE SEQUENCE [LARGE SCALE GENOMIC DNA]</scope>
    <source>
        <strain evidence="8 9">8m3</strain>
    </source>
</reference>
<dbReference type="PROSITE" id="PS00216">
    <property type="entry name" value="SUGAR_TRANSPORT_1"/>
    <property type="match status" value="1"/>
</dbReference>
<dbReference type="GO" id="GO:0022857">
    <property type="term" value="F:transmembrane transporter activity"/>
    <property type="evidence" value="ECO:0007669"/>
    <property type="project" value="InterPro"/>
</dbReference>
<keyword evidence="9" id="KW-1185">Reference proteome</keyword>
<keyword evidence="5 6" id="KW-0472">Membrane</keyword>
<accession>A0A167YVY2</accession>
<dbReference type="InterPro" id="IPR020846">
    <property type="entry name" value="MFS_dom"/>
</dbReference>
<dbReference type="OrthoDB" id="9770492at2"/>
<dbReference type="Gene3D" id="1.20.1250.20">
    <property type="entry name" value="MFS general substrate transporter like domains"/>
    <property type="match status" value="2"/>
</dbReference>
<keyword evidence="2" id="KW-0813">Transport</keyword>
<proteinExistence type="predicted"/>
<keyword evidence="3 6" id="KW-0812">Transmembrane</keyword>
<feature type="transmembrane region" description="Helical" evidence="6">
    <location>
        <begin position="171"/>
        <end position="193"/>
    </location>
</feature>
<evidence type="ECO:0000256" key="6">
    <source>
        <dbReference type="SAM" id="Phobius"/>
    </source>
</evidence>
<feature type="transmembrane region" description="Helical" evidence="6">
    <location>
        <begin position="80"/>
        <end position="99"/>
    </location>
</feature>
<feature type="transmembrane region" description="Helical" evidence="6">
    <location>
        <begin position="224"/>
        <end position="248"/>
    </location>
</feature>
<dbReference type="InterPro" id="IPR005829">
    <property type="entry name" value="Sugar_transporter_CS"/>
</dbReference>
<evidence type="ECO:0000256" key="2">
    <source>
        <dbReference type="ARBA" id="ARBA00022448"/>
    </source>
</evidence>
<dbReference type="InterPro" id="IPR011701">
    <property type="entry name" value="MFS"/>
</dbReference>
<keyword evidence="4 6" id="KW-1133">Transmembrane helix</keyword>
<feature type="domain" description="Major facilitator superfamily (MFS) profile" evidence="7">
    <location>
        <begin position="15"/>
        <end position="400"/>
    </location>
</feature>
<name>A0A167YVY2_9BACI</name>
<dbReference type="AlphaFoldDB" id="A0A167YVY2"/>
<dbReference type="RefSeq" id="WP_063389632.1">
    <property type="nucleotide sequence ID" value="NZ_LWBR01000079.1"/>
</dbReference>
<dbReference type="Proteomes" id="UP000076476">
    <property type="component" value="Unassembled WGS sequence"/>
</dbReference>
<feature type="transmembrane region" description="Helical" evidence="6">
    <location>
        <begin position="314"/>
        <end position="335"/>
    </location>
</feature>
<protein>
    <submittedName>
        <fullName evidence="8">Fosmidomycin resistance protein</fullName>
    </submittedName>
</protein>
<sequence length="405" mass="44098">MEAAVQKQNTGQITLYRILFIIGFVHLLNDSIQAVIPAVFPILEKSMNLTYMQLGFITFSLQLTASLLQPAVGFYTDKKPMPYLLPIGLTCTFFGMLGLAFAPNYWIVLVSVFFVGIGSAVFHPEGSRVVHLAAGERKGLAQSIFQVGGNAGQSLAPIMTALIFVPMGQFGAIWFTLIAGMAVIVLLYIANWYKEKLDSRKKTSAKKAVVQVPAARKKQVKIGLMLLIFLVFARSWYHAAITNFYPFYLIHEHGLSISKTQLYIFIFLAAGAIGTFLGGPLSDRFGRRNIIAFSMLGSAPLAVILPYVNEFWAIPIMLINGFIILSSFSVVVVYAQELMPGKIGTASGLMVGLAFGLGALGSVVLGALADLFGLKPVMIACGFLPFIGMLSMLLPSDQKLKEWTS</sequence>
<feature type="transmembrane region" description="Helical" evidence="6">
    <location>
        <begin position="49"/>
        <end position="68"/>
    </location>
</feature>
<evidence type="ECO:0000313" key="9">
    <source>
        <dbReference type="Proteomes" id="UP000076476"/>
    </source>
</evidence>
<feature type="transmembrane region" description="Helical" evidence="6">
    <location>
        <begin position="374"/>
        <end position="394"/>
    </location>
</feature>
<feature type="transmembrane region" description="Helical" evidence="6">
    <location>
        <begin position="144"/>
        <end position="165"/>
    </location>
</feature>
<dbReference type="GO" id="GO:0005886">
    <property type="term" value="C:plasma membrane"/>
    <property type="evidence" value="ECO:0007669"/>
    <property type="project" value="UniProtKB-SubCell"/>
</dbReference>
<feature type="transmembrane region" description="Helical" evidence="6">
    <location>
        <begin position="260"/>
        <end position="278"/>
    </location>
</feature>
<organism evidence="8 9">
    <name type="scientific">Aeribacillus pallidus</name>
    <dbReference type="NCBI Taxonomy" id="33936"/>
    <lineage>
        <taxon>Bacteria</taxon>
        <taxon>Bacillati</taxon>
        <taxon>Bacillota</taxon>
        <taxon>Bacilli</taxon>
        <taxon>Bacillales</taxon>
        <taxon>Bacillaceae</taxon>
        <taxon>Aeribacillus</taxon>
    </lineage>
</organism>
<feature type="transmembrane region" description="Helical" evidence="6">
    <location>
        <begin position="105"/>
        <end position="123"/>
    </location>
</feature>
<evidence type="ECO:0000256" key="4">
    <source>
        <dbReference type="ARBA" id="ARBA00022989"/>
    </source>
</evidence>
<comment type="subcellular location">
    <subcellularLocation>
        <location evidence="1">Cell membrane</location>
        <topology evidence="1">Multi-pass membrane protein</topology>
    </subcellularLocation>
</comment>
<dbReference type="PANTHER" id="PTHR43129">
    <property type="entry name" value="FOSMIDOMYCIN RESISTANCE PROTEIN"/>
    <property type="match status" value="1"/>
</dbReference>